<dbReference type="KEGG" id="man:A11S_1616"/>
<feature type="region of interest" description="Disordered" evidence="1">
    <location>
        <begin position="17"/>
        <end position="38"/>
    </location>
</feature>
<organism evidence="2 3">
    <name type="scientific">Micavibrio aeruginosavorus EPB</name>
    <dbReference type="NCBI Taxonomy" id="349215"/>
    <lineage>
        <taxon>Bacteria</taxon>
        <taxon>Pseudomonadati</taxon>
        <taxon>Bdellovibrionota</taxon>
        <taxon>Bdellovibrionia</taxon>
        <taxon>Bdellovibrionales</taxon>
        <taxon>Pseudobdellovibrionaceae</taxon>
        <taxon>Micavibrio</taxon>
    </lineage>
</organism>
<protein>
    <submittedName>
        <fullName evidence="2">Uncharacterized protein</fullName>
    </submittedName>
</protein>
<evidence type="ECO:0000256" key="1">
    <source>
        <dbReference type="SAM" id="MobiDB-lite"/>
    </source>
</evidence>
<evidence type="ECO:0000313" key="3">
    <source>
        <dbReference type="Proteomes" id="UP000011932"/>
    </source>
</evidence>
<proteinExistence type="predicted"/>
<dbReference type="Proteomes" id="UP000011932">
    <property type="component" value="Chromosome"/>
</dbReference>
<dbReference type="AlphaFoldDB" id="M4VIV0"/>
<dbReference type="EMBL" id="CP003538">
    <property type="protein sequence ID" value="AGH98420.1"/>
    <property type="molecule type" value="Genomic_DNA"/>
</dbReference>
<accession>M4VIV0</accession>
<dbReference type="HOGENOM" id="CLU_3330116_0_0_5"/>
<evidence type="ECO:0000313" key="2">
    <source>
        <dbReference type="EMBL" id="AGH98420.1"/>
    </source>
</evidence>
<gene>
    <name evidence="2" type="ORF">A11S_1616</name>
</gene>
<reference evidence="2 3" key="1">
    <citation type="journal article" date="2013" name="ISME J.">
        <title>By their genes ye shall know them: genomic signatures of predatory bacteria.</title>
        <authorList>
            <person name="Pasternak Z."/>
            <person name="Pietrokovski S."/>
            <person name="Rotem O."/>
            <person name="Gophna U."/>
            <person name="Lurie-Weinberger M.N."/>
            <person name="Jurkevitch E."/>
        </authorList>
    </citation>
    <scope>NUCLEOTIDE SEQUENCE [LARGE SCALE GENOMIC DNA]</scope>
    <source>
        <strain evidence="2">EPB</strain>
    </source>
</reference>
<feature type="compositionally biased region" description="Basic and acidic residues" evidence="1">
    <location>
        <begin position="20"/>
        <end position="31"/>
    </location>
</feature>
<sequence>MLGLGLGEESQYMKKVSQAVDKKLSTQKDPSRSYSISA</sequence>
<name>M4VIV0_9BACT</name>